<organism evidence="2 3">
    <name type="scientific">Escherichia coli</name>
    <dbReference type="NCBI Taxonomy" id="562"/>
    <lineage>
        <taxon>Bacteria</taxon>
        <taxon>Pseudomonadati</taxon>
        <taxon>Pseudomonadota</taxon>
        <taxon>Gammaproteobacteria</taxon>
        <taxon>Enterobacterales</taxon>
        <taxon>Enterobacteriaceae</taxon>
        <taxon>Escherichia</taxon>
    </lineage>
</organism>
<reference evidence="1 4" key="2">
    <citation type="submission" date="2019-08" db="EMBL/GenBank/DDBJ databases">
        <authorList>
            <consortium name="NARMS: The National Antimicrobial Resistance Monitoring System"/>
        </authorList>
    </citation>
    <scope>NUCLEOTIDE SEQUENCE [LARGE SCALE GENOMIC DNA]</scope>
    <source>
        <strain evidence="1 4">19MD07CB01-EC</strain>
    </source>
</reference>
<proteinExistence type="predicted"/>
<dbReference type="EMBL" id="AASKVF010000020">
    <property type="protein sequence ID" value="EFD6885564.1"/>
    <property type="molecule type" value="Genomic_DNA"/>
</dbReference>
<dbReference type="Proteomes" id="UP000531962">
    <property type="component" value="Unassembled WGS sequence"/>
</dbReference>
<evidence type="ECO:0000313" key="1">
    <source>
        <dbReference type="EMBL" id="EFD6885564.1"/>
    </source>
</evidence>
<comment type="caution">
    <text evidence="2">The sequence shown here is derived from an EMBL/GenBank/DDBJ whole genome shotgun (WGS) entry which is preliminary data.</text>
</comment>
<name>A0A246VXK4_ECOLX</name>
<dbReference type="EMBL" id="VZEL01000003">
    <property type="protein sequence ID" value="KAB0126369.1"/>
    <property type="molecule type" value="Genomic_DNA"/>
</dbReference>
<reference evidence="2 3" key="1">
    <citation type="submission" date="2019-03" db="EMBL/GenBank/DDBJ databases">
        <title>Whole Genome Sequencing of Shiga-Toxin Escherichia coli Strains from Nebraska.</title>
        <authorList>
            <person name="Abdalhamid B."/>
            <person name="Mccutchen E.L."/>
            <person name="Bouska A.C."/>
            <person name="Hinrichs S.H."/>
            <person name="Iwen P.C."/>
        </authorList>
    </citation>
    <scope>NUCLEOTIDE SEQUENCE [LARGE SCALE GENOMIC DNA]</scope>
    <source>
        <strain evidence="2 3">STEC_170836</strain>
    </source>
</reference>
<protein>
    <submittedName>
        <fullName evidence="2">Uncharacterized protein</fullName>
    </submittedName>
</protein>
<dbReference type="AlphaFoldDB" id="A0A246VXK4"/>
<gene>
    <name evidence="2" type="ORF">F7F11_04540</name>
    <name evidence="1" type="ORF">FZU14_15250</name>
</gene>
<evidence type="ECO:0000313" key="4">
    <source>
        <dbReference type="Proteomes" id="UP000531962"/>
    </source>
</evidence>
<accession>A0A246VXK4</accession>
<dbReference type="Proteomes" id="UP000327073">
    <property type="component" value="Unassembled WGS sequence"/>
</dbReference>
<sequence>MMVFYLFIYKNNKITAHSYITYCFYYHTSETIAVLMLLSCFTRKKHDTNYQRRGWGPGMGTANFL</sequence>
<evidence type="ECO:0000313" key="2">
    <source>
        <dbReference type="EMBL" id="KAB0126369.1"/>
    </source>
</evidence>
<evidence type="ECO:0000313" key="3">
    <source>
        <dbReference type="Proteomes" id="UP000327073"/>
    </source>
</evidence>